<dbReference type="Proteomes" id="UP000019254">
    <property type="component" value="Unassembled WGS sequence"/>
</dbReference>
<dbReference type="PANTHER" id="PTHR40039:SF1">
    <property type="entry name" value="PROTEIN DLTD"/>
    <property type="match status" value="1"/>
</dbReference>
<keyword evidence="2" id="KW-1185">Reference proteome</keyword>
<dbReference type="STRING" id="1265820.PCORN_03918"/>
<dbReference type="PATRIC" id="fig|1265820.5.peg.775"/>
<dbReference type="InterPro" id="IPR006998">
    <property type="entry name" value="DltD"/>
</dbReference>
<protein>
    <submittedName>
        <fullName evidence="1">D-alanine esterification of lipoteichoic acid and wall teichoic acid</fullName>
    </submittedName>
</protein>
<dbReference type="PANTHER" id="PTHR40039">
    <property type="entry name" value="PROTEIN DLTD"/>
    <property type="match status" value="1"/>
</dbReference>
<name>W7C4C7_9LIST</name>
<dbReference type="EMBL" id="AODE01000008">
    <property type="protein sequence ID" value="EUJ31957.1"/>
    <property type="molecule type" value="Genomic_DNA"/>
</dbReference>
<gene>
    <name evidence="1" type="ORF">PCORN_03918</name>
</gene>
<evidence type="ECO:0000313" key="2">
    <source>
        <dbReference type="Proteomes" id="UP000019254"/>
    </source>
</evidence>
<dbReference type="AlphaFoldDB" id="W7C4C7"/>
<comment type="caution">
    <text evidence="1">The sequence shown here is derived from an EMBL/GenBank/DDBJ whole genome shotgun (WGS) entry which is preliminary data.</text>
</comment>
<evidence type="ECO:0000313" key="1">
    <source>
        <dbReference type="EMBL" id="EUJ31957.1"/>
    </source>
</evidence>
<reference evidence="1 2" key="1">
    <citation type="journal article" date="2014" name="Int. J. Syst. Evol. Microbiol.">
        <title>Listeria floridensis sp. nov., Listeria aquatica sp. nov., Listeria cornellensis sp. nov., Listeria riparia sp. nov. and Listeria grandensis sp. nov., from agricultural and natural environments.</title>
        <authorList>
            <person name="den Bakker H.C."/>
            <person name="Warchocki S."/>
            <person name="Wright E.M."/>
            <person name="Allred A.F."/>
            <person name="Ahlstrom C."/>
            <person name="Manuel C.S."/>
            <person name="Stasiewicz M.J."/>
            <person name="Burrell A."/>
            <person name="Roof S."/>
            <person name="Strawn L."/>
            <person name="Fortes E.D."/>
            <person name="Nightingale K.K."/>
            <person name="Kephart D."/>
            <person name="Wiedmann M."/>
        </authorList>
    </citation>
    <scope>NUCLEOTIDE SEQUENCE [LARGE SCALE GENOMIC DNA]</scope>
    <source>
        <strain evidence="2">FSL F6-969</strain>
    </source>
</reference>
<accession>W7C4C7</accession>
<proteinExistence type="predicted"/>
<sequence>MKKKIWMTFGPLLIAGAVFLFILFGPSSIFGGVSTNTVKKSATSMNPVVVQGVAIQQKNARDR</sequence>
<organism evidence="1 2">
    <name type="scientific">Listeria cornellensis FSL F6-0969</name>
    <dbReference type="NCBI Taxonomy" id="1265820"/>
    <lineage>
        <taxon>Bacteria</taxon>
        <taxon>Bacillati</taxon>
        <taxon>Bacillota</taxon>
        <taxon>Bacilli</taxon>
        <taxon>Bacillales</taxon>
        <taxon>Listeriaceae</taxon>
        <taxon>Listeria</taxon>
    </lineage>
</organism>